<dbReference type="EMBL" id="JAFJYH010000275">
    <property type="protein sequence ID" value="KAG4414229.1"/>
    <property type="molecule type" value="Genomic_DNA"/>
</dbReference>
<organism evidence="6 7">
    <name type="scientific">Cadophora malorum</name>
    <dbReference type="NCBI Taxonomy" id="108018"/>
    <lineage>
        <taxon>Eukaryota</taxon>
        <taxon>Fungi</taxon>
        <taxon>Dikarya</taxon>
        <taxon>Ascomycota</taxon>
        <taxon>Pezizomycotina</taxon>
        <taxon>Leotiomycetes</taxon>
        <taxon>Helotiales</taxon>
        <taxon>Ploettnerulaceae</taxon>
        <taxon>Cadophora</taxon>
    </lineage>
</organism>
<proteinExistence type="predicted"/>
<dbReference type="CDD" id="cd16280">
    <property type="entry name" value="metallo-hydrolase-like_MBL-fold"/>
    <property type="match status" value="1"/>
</dbReference>
<feature type="domain" description="Metallo-beta-lactamase" evidence="5">
    <location>
        <begin position="31"/>
        <end position="214"/>
    </location>
</feature>
<dbReference type="InterPro" id="IPR036866">
    <property type="entry name" value="RibonucZ/Hydroxyglut_hydro"/>
</dbReference>
<dbReference type="Gene3D" id="3.60.15.10">
    <property type="entry name" value="Ribonuclease Z/Hydroxyacylglutathione hydrolase-like"/>
    <property type="match status" value="1"/>
</dbReference>
<dbReference type="OrthoDB" id="449487at2759"/>
<dbReference type="PANTHER" id="PTHR46233">
    <property type="entry name" value="HYDROXYACYLGLUTATHIONE HYDROLASE GLOC"/>
    <property type="match status" value="1"/>
</dbReference>
<keyword evidence="2" id="KW-0479">Metal-binding</keyword>
<reference evidence="6" key="1">
    <citation type="submission" date="2021-02" db="EMBL/GenBank/DDBJ databases">
        <title>Genome sequence Cadophora malorum strain M34.</title>
        <authorList>
            <person name="Stefanovic E."/>
            <person name="Vu D."/>
            <person name="Scully C."/>
            <person name="Dijksterhuis J."/>
            <person name="Roader J."/>
            <person name="Houbraken J."/>
        </authorList>
    </citation>
    <scope>NUCLEOTIDE SEQUENCE</scope>
    <source>
        <strain evidence="6">M34</strain>
    </source>
</reference>
<keyword evidence="4" id="KW-0862">Zinc</keyword>
<evidence type="ECO:0000313" key="6">
    <source>
        <dbReference type="EMBL" id="KAG4414229.1"/>
    </source>
</evidence>
<comment type="caution">
    <text evidence="6">The sequence shown here is derived from an EMBL/GenBank/DDBJ whole genome shotgun (WGS) entry which is preliminary data.</text>
</comment>
<dbReference type="InterPro" id="IPR051453">
    <property type="entry name" value="MBL_Glyoxalase_II"/>
</dbReference>
<dbReference type="GO" id="GO:0046872">
    <property type="term" value="F:metal ion binding"/>
    <property type="evidence" value="ECO:0007669"/>
    <property type="project" value="UniProtKB-KW"/>
</dbReference>
<evidence type="ECO:0000256" key="4">
    <source>
        <dbReference type="ARBA" id="ARBA00022833"/>
    </source>
</evidence>
<evidence type="ECO:0000256" key="2">
    <source>
        <dbReference type="ARBA" id="ARBA00022723"/>
    </source>
</evidence>
<dbReference type="GO" id="GO:0016787">
    <property type="term" value="F:hydrolase activity"/>
    <property type="evidence" value="ECO:0007669"/>
    <property type="project" value="UniProtKB-KW"/>
</dbReference>
<keyword evidence="3" id="KW-0378">Hydrolase</keyword>
<dbReference type="InterPro" id="IPR001279">
    <property type="entry name" value="Metallo-B-lactamas"/>
</dbReference>
<dbReference type="SMART" id="SM00849">
    <property type="entry name" value="Lactamase_B"/>
    <property type="match status" value="1"/>
</dbReference>
<keyword evidence="7" id="KW-1185">Reference proteome</keyword>
<evidence type="ECO:0000259" key="5">
    <source>
        <dbReference type="SMART" id="SM00849"/>
    </source>
</evidence>
<dbReference type="AlphaFoldDB" id="A0A8H7T2X7"/>
<sequence>MRPFTKFLITPAGFVTPFSPFDNFYFVGHAFVSSWAYDTGDGLVVIDALDSSEEIPAIMIPALEKFGFNGNDIKHVIITHENLDHYGGAKYLKDTYNSTIYASDVAWQEMATYDVPLDSTSYPPSRDVTLLDGQILKVGNVSFETILTPGHTPGTLSLIIPLTFKNGTEQHMTGLNGGTGNPQSAVDHTNKVLSHRRLANIAYERGVDTLISNHHVADHALFNADLLAHSKPEDENPCVIGKDNYVDYLGILGLCTTVLAARQGMDLWV</sequence>
<name>A0A8H7T2X7_9HELO</name>
<dbReference type="Proteomes" id="UP000664132">
    <property type="component" value="Unassembled WGS sequence"/>
</dbReference>
<dbReference type="PANTHER" id="PTHR46233:SF3">
    <property type="entry name" value="HYDROXYACYLGLUTATHIONE HYDROLASE GLOC"/>
    <property type="match status" value="1"/>
</dbReference>
<evidence type="ECO:0000256" key="3">
    <source>
        <dbReference type="ARBA" id="ARBA00022801"/>
    </source>
</evidence>
<comment type="cofactor">
    <cofactor evidence="1">
        <name>Zn(2+)</name>
        <dbReference type="ChEBI" id="CHEBI:29105"/>
    </cofactor>
</comment>
<dbReference type="SUPFAM" id="SSF56281">
    <property type="entry name" value="Metallo-hydrolase/oxidoreductase"/>
    <property type="match status" value="1"/>
</dbReference>
<gene>
    <name evidence="6" type="ORF">IFR04_012635</name>
</gene>
<dbReference type="Pfam" id="PF00753">
    <property type="entry name" value="Lactamase_B"/>
    <property type="match status" value="1"/>
</dbReference>
<evidence type="ECO:0000313" key="7">
    <source>
        <dbReference type="Proteomes" id="UP000664132"/>
    </source>
</evidence>
<protein>
    <recommendedName>
        <fullName evidence="5">Metallo-beta-lactamase domain-containing protein</fullName>
    </recommendedName>
</protein>
<evidence type="ECO:0000256" key="1">
    <source>
        <dbReference type="ARBA" id="ARBA00001947"/>
    </source>
</evidence>
<accession>A0A8H7T2X7</accession>